<keyword evidence="3" id="KW-1185">Reference proteome</keyword>
<sequence>MNIGRIRIAPDGYASACSRRRSLLGANVRKFQVEHLKSGTGALGARGMALSASAGIGISSSRICSMLALHYYGIHLFFNGGFRAALNRGDDACGELDCVECRRSSWERPSLITS</sequence>
<reference evidence="1 3" key="2">
    <citation type="journal article" date="2018" name="Plant J.">
        <title>The Physcomitrella patens chromosome-scale assembly reveals moss genome structure and evolution.</title>
        <authorList>
            <person name="Lang D."/>
            <person name="Ullrich K.K."/>
            <person name="Murat F."/>
            <person name="Fuchs J."/>
            <person name="Jenkins J."/>
            <person name="Haas F.B."/>
            <person name="Piednoel M."/>
            <person name="Gundlach H."/>
            <person name="Van Bel M."/>
            <person name="Meyberg R."/>
            <person name="Vives C."/>
            <person name="Morata J."/>
            <person name="Symeonidi A."/>
            <person name="Hiss M."/>
            <person name="Muchero W."/>
            <person name="Kamisugi Y."/>
            <person name="Saleh O."/>
            <person name="Blanc G."/>
            <person name="Decker E.L."/>
            <person name="van Gessel N."/>
            <person name="Grimwood J."/>
            <person name="Hayes R.D."/>
            <person name="Graham S.W."/>
            <person name="Gunter L.E."/>
            <person name="McDaniel S.F."/>
            <person name="Hoernstein S.N.W."/>
            <person name="Larsson A."/>
            <person name="Li F.W."/>
            <person name="Perroud P.F."/>
            <person name="Phillips J."/>
            <person name="Ranjan P."/>
            <person name="Rokshar D.S."/>
            <person name="Rothfels C.J."/>
            <person name="Schneider L."/>
            <person name="Shu S."/>
            <person name="Stevenson D.W."/>
            <person name="Thummler F."/>
            <person name="Tillich M."/>
            <person name="Villarreal Aguilar J.C."/>
            <person name="Widiez T."/>
            <person name="Wong G.K."/>
            <person name="Wymore A."/>
            <person name="Zhang Y."/>
            <person name="Zimmer A.D."/>
            <person name="Quatrano R.S."/>
            <person name="Mayer K.F.X."/>
            <person name="Goodstein D."/>
            <person name="Casacuberta J.M."/>
            <person name="Vandepoele K."/>
            <person name="Reski R."/>
            <person name="Cuming A.C."/>
            <person name="Tuskan G.A."/>
            <person name="Maumus F."/>
            <person name="Salse J."/>
            <person name="Schmutz J."/>
            <person name="Rensing S.A."/>
        </authorList>
    </citation>
    <scope>NUCLEOTIDE SEQUENCE [LARGE SCALE GENOMIC DNA]</scope>
    <source>
        <strain evidence="2 3">cv. Gransden 2004</strain>
    </source>
</reference>
<evidence type="ECO:0000313" key="2">
    <source>
        <dbReference type="EnsemblPlants" id="PAC:32909416.CDS.1"/>
    </source>
</evidence>
<dbReference type="PaxDb" id="3218-PP1S16_217V6.1"/>
<dbReference type="Proteomes" id="UP000006727">
    <property type="component" value="Chromosome 24"/>
</dbReference>
<accession>A0A2K1IGC3</accession>
<dbReference type="EMBL" id="ABEU02000024">
    <property type="protein sequence ID" value="PNR28325.1"/>
    <property type="molecule type" value="Genomic_DNA"/>
</dbReference>
<dbReference type="InParanoid" id="A0A2K1IGC3"/>
<name>A0A2K1IGC3_PHYPA</name>
<evidence type="ECO:0000313" key="3">
    <source>
        <dbReference type="Proteomes" id="UP000006727"/>
    </source>
</evidence>
<protein>
    <submittedName>
        <fullName evidence="1 2">Uncharacterized protein</fullName>
    </submittedName>
</protein>
<dbReference type="AlphaFoldDB" id="A0A2K1IGC3"/>
<dbReference type="EnsemblPlants" id="Pp3c24_11180V3.1">
    <property type="protein sequence ID" value="PAC:32909416.CDS.1"/>
    <property type="gene ID" value="Pp3c24_11180"/>
</dbReference>
<gene>
    <name evidence="1" type="ORF">PHYPA_028917</name>
</gene>
<organism evidence="1">
    <name type="scientific">Physcomitrium patens</name>
    <name type="common">Spreading-leaved earth moss</name>
    <name type="synonym">Physcomitrella patens</name>
    <dbReference type="NCBI Taxonomy" id="3218"/>
    <lineage>
        <taxon>Eukaryota</taxon>
        <taxon>Viridiplantae</taxon>
        <taxon>Streptophyta</taxon>
        <taxon>Embryophyta</taxon>
        <taxon>Bryophyta</taxon>
        <taxon>Bryophytina</taxon>
        <taxon>Bryopsida</taxon>
        <taxon>Funariidae</taxon>
        <taxon>Funariales</taxon>
        <taxon>Funariaceae</taxon>
        <taxon>Physcomitrium</taxon>
    </lineage>
</organism>
<reference evidence="1 3" key="1">
    <citation type="journal article" date="2008" name="Science">
        <title>The Physcomitrella genome reveals evolutionary insights into the conquest of land by plants.</title>
        <authorList>
            <person name="Rensing S."/>
            <person name="Lang D."/>
            <person name="Zimmer A."/>
            <person name="Terry A."/>
            <person name="Salamov A."/>
            <person name="Shapiro H."/>
            <person name="Nishiyama T."/>
            <person name="Perroud P.-F."/>
            <person name="Lindquist E."/>
            <person name="Kamisugi Y."/>
            <person name="Tanahashi T."/>
            <person name="Sakakibara K."/>
            <person name="Fujita T."/>
            <person name="Oishi K."/>
            <person name="Shin-I T."/>
            <person name="Kuroki Y."/>
            <person name="Toyoda A."/>
            <person name="Suzuki Y."/>
            <person name="Hashimoto A."/>
            <person name="Yamaguchi K."/>
            <person name="Sugano A."/>
            <person name="Kohara Y."/>
            <person name="Fujiyama A."/>
            <person name="Anterola A."/>
            <person name="Aoki S."/>
            <person name="Ashton N."/>
            <person name="Barbazuk W.B."/>
            <person name="Barker E."/>
            <person name="Bennetzen J."/>
            <person name="Bezanilla M."/>
            <person name="Blankenship R."/>
            <person name="Cho S.H."/>
            <person name="Dutcher S."/>
            <person name="Estelle M."/>
            <person name="Fawcett J.A."/>
            <person name="Gundlach H."/>
            <person name="Hanada K."/>
            <person name="Heyl A."/>
            <person name="Hicks K.A."/>
            <person name="Hugh J."/>
            <person name="Lohr M."/>
            <person name="Mayer K."/>
            <person name="Melkozernov A."/>
            <person name="Murata T."/>
            <person name="Nelson D."/>
            <person name="Pils B."/>
            <person name="Prigge M."/>
            <person name="Reiss B."/>
            <person name="Renner T."/>
            <person name="Rombauts S."/>
            <person name="Rushton P."/>
            <person name="Sanderfoot A."/>
            <person name="Schween G."/>
            <person name="Shiu S.-H."/>
            <person name="Stueber K."/>
            <person name="Theodoulou F.L."/>
            <person name="Tu H."/>
            <person name="Van de Peer Y."/>
            <person name="Verrier P.J."/>
            <person name="Waters E."/>
            <person name="Wood A."/>
            <person name="Yang L."/>
            <person name="Cove D."/>
            <person name="Cuming A."/>
            <person name="Hasebe M."/>
            <person name="Lucas S."/>
            <person name="Mishler D.B."/>
            <person name="Reski R."/>
            <person name="Grigoriev I."/>
            <person name="Quatrano R.S."/>
            <person name="Boore J.L."/>
        </authorList>
    </citation>
    <scope>NUCLEOTIDE SEQUENCE [LARGE SCALE GENOMIC DNA]</scope>
    <source>
        <strain evidence="2 3">cv. Gransden 2004</strain>
    </source>
</reference>
<dbReference type="Gramene" id="Pp3c24_11180V3.1">
    <property type="protein sequence ID" value="PAC:32909416.CDS.1"/>
    <property type="gene ID" value="Pp3c24_11180"/>
</dbReference>
<reference evidence="2" key="3">
    <citation type="submission" date="2020-12" db="UniProtKB">
        <authorList>
            <consortium name="EnsemblPlants"/>
        </authorList>
    </citation>
    <scope>IDENTIFICATION</scope>
</reference>
<evidence type="ECO:0000313" key="1">
    <source>
        <dbReference type="EMBL" id="PNR28325.1"/>
    </source>
</evidence>
<proteinExistence type="predicted"/>